<organism evidence="1 2">
    <name type="scientific">Cladophialophora chaetospira</name>
    <dbReference type="NCBI Taxonomy" id="386627"/>
    <lineage>
        <taxon>Eukaryota</taxon>
        <taxon>Fungi</taxon>
        <taxon>Dikarya</taxon>
        <taxon>Ascomycota</taxon>
        <taxon>Pezizomycotina</taxon>
        <taxon>Eurotiomycetes</taxon>
        <taxon>Chaetothyriomycetidae</taxon>
        <taxon>Chaetothyriales</taxon>
        <taxon>Herpotrichiellaceae</taxon>
        <taxon>Cladophialophora</taxon>
    </lineage>
</organism>
<accession>A0AA39CNB3</accession>
<gene>
    <name evidence="1" type="ORF">H2200_002741</name>
</gene>
<keyword evidence="2" id="KW-1185">Reference proteome</keyword>
<dbReference type="Pfam" id="PF09351">
    <property type="entry name" value="DUF1993"/>
    <property type="match status" value="1"/>
</dbReference>
<dbReference type="InterPro" id="IPR018531">
    <property type="entry name" value="DUF1993"/>
</dbReference>
<evidence type="ECO:0000313" key="2">
    <source>
        <dbReference type="Proteomes" id="UP001172673"/>
    </source>
</evidence>
<proteinExistence type="predicted"/>
<dbReference type="Proteomes" id="UP001172673">
    <property type="component" value="Unassembled WGS sequence"/>
</dbReference>
<dbReference type="InterPro" id="IPR034660">
    <property type="entry name" value="DinB/YfiT-like"/>
</dbReference>
<evidence type="ECO:0008006" key="3">
    <source>
        <dbReference type="Google" id="ProtNLM"/>
    </source>
</evidence>
<dbReference type="SUPFAM" id="SSF109854">
    <property type="entry name" value="DinB/YfiT-like putative metalloenzymes"/>
    <property type="match status" value="1"/>
</dbReference>
<dbReference type="EMBL" id="JAPDRK010000003">
    <property type="protein sequence ID" value="KAJ9614604.1"/>
    <property type="molecule type" value="Genomic_DNA"/>
</dbReference>
<name>A0AA39CNB3_9EURO</name>
<dbReference type="AlphaFoldDB" id="A0AA39CNB3"/>
<dbReference type="PANTHER" id="PTHR36922:SF1">
    <property type="entry name" value="DUF1993 DOMAIN-CONTAINING PROTEIN"/>
    <property type="match status" value="1"/>
</dbReference>
<reference evidence="1" key="1">
    <citation type="submission" date="2022-10" db="EMBL/GenBank/DDBJ databases">
        <title>Culturing micro-colonial fungi from biological soil crusts in the Mojave desert and describing Neophaeococcomyces mojavensis, and introducing the new genera and species Taxawa tesnikishii.</title>
        <authorList>
            <person name="Kurbessoian T."/>
            <person name="Stajich J.E."/>
        </authorList>
    </citation>
    <scope>NUCLEOTIDE SEQUENCE</scope>
    <source>
        <strain evidence="1">TK_41</strain>
    </source>
</reference>
<dbReference type="PANTHER" id="PTHR36922">
    <property type="entry name" value="BLL2446 PROTEIN"/>
    <property type="match status" value="1"/>
</dbReference>
<protein>
    <recommendedName>
        <fullName evidence="3">DUF1993 domain-containing protein</fullName>
    </recommendedName>
</protein>
<sequence>MPPLNLYDISIVPMTRVLHNLSHILKKGEAFANTKGISHAELLDARIAPDMNEFPFHIHTVSNSIKFLAVRVAGAQNEPWDDNEKTFDELQARIAKTLKFLENVKREDFEGKEGIEVTLRDWKFTGLSYINEFAMPNFYFHAVTAYDILRSKGVDIGKADWLRLG</sequence>
<dbReference type="Gene3D" id="1.20.120.450">
    <property type="entry name" value="dinb family like domain"/>
    <property type="match status" value="1"/>
</dbReference>
<comment type="caution">
    <text evidence="1">The sequence shown here is derived from an EMBL/GenBank/DDBJ whole genome shotgun (WGS) entry which is preliminary data.</text>
</comment>
<evidence type="ECO:0000313" key="1">
    <source>
        <dbReference type="EMBL" id="KAJ9614604.1"/>
    </source>
</evidence>